<sequence>MQVMVVAIDDPAATHLADGMAETETLIQGTEEEDHAGIALCLLTAATADSHRTATFCPCGEPGEIW</sequence>
<proteinExistence type="predicted"/>
<gene>
    <name evidence="1" type="ORF">SVIM_LOCUS123219</name>
</gene>
<dbReference type="AlphaFoldDB" id="A0A6N2KVH7"/>
<accession>A0A6N2KVH7</accession>
<dbReference type="EMBL" id="CAADRP010000668">
    <property type="protein sequence ID" value="VFU30741.1"/>
    <property type="molecule type" value="Genomic_DNA"/>
</dbReference>
<protein>
    <submittedName>
        <fullName evidence="1">Uncharacterized protein</fullName>
    </submittedName>
</protein>
<organism evidence="1">
    <name type="scientific">Salix viminalis</name>
    <name type="common">Common osier</name>
    <name type="synonym">Basket willow</name>
    <dbReference type="NCBI Taxonomy" id="40686"/>
    <lineage>
        <taxon>Eukaryota</taxon>
        <taxon>Viridiplantae</taxon>
        <taxon>Streptophyta</taxon>
        <taxon>Embryophyta</taxon>
        <taxon>Tracheophyta</taxon>
        <taxon>Spermatophyta</taxon>
        <taxon>Magnoliopsida</taxon>
        <taxon>eudicotyledons</taxon>
        <taxon>Gunneridae</taxon>
        <taxon>Pentapetalae</taxon>
        <taxon>rosids</taxon>
        <taxon>fabids</taxon>
        <taxon>Malpighiales</taxon>
        <taxon>Salicaceae</taxon>
        <taxon>Saliceae</taxon>
        <taxon>Salix</taxon>
    </lineage>
</organism>
<evidence type="ECO:0000313" key="1">
    <source>
        <dbReference type="EMBL" id="VFU30741.1"/>
    </source>
</evidence>
<name>A0A6N2KVH7_SALVM</name>
<reference evidence="1" key="1">
    <citation type="submission" date="2019-03" db="EMBL/GenBank/DDBJ databases">
        <authorList>
            <person name="Mank J."/>
            <person name="Almeida P."/>
        </authorList>
    </citation>
    <scope>NUCLEOTIDE SEQUENCE</scope>
    <source>
        <strain evidence="1">78183</strain>
    </source>
</reference>